<dbReference type="Proteomes" id="UP000240760">
    <property type="component" value="Unassembled WGS sequence"/>
</dbReference>
<protein>
    <submittedName>
        <fullName evidence="2">Uncharacterized protein</fullName>
    </submittedName>
</protein>
<reference evidence="2 3" key="1">
    <citation type="submission" date="2016-07" db="EMBL/GenBank/DDBJ databases">
        <title>Multiple horizontal gene transfer events from other fungi enriched the ability of initially mycotrophic Trichoderma (Ascomycota) to feed on dead plant biomass.</title>
        <authorList>
            <consortium name="DOE Joint Genome Institute"/>
            <person name="Aerts A."/>
            <person name="Atanasova L."/>
            <person name="Chenthamara K."/>
            <person name="Zhang J."/>
            <person name="Grujic M."/>
            <person name="Henrissat B."/>
            <person name="Kuo A."/>
            <person name="Salamov A."/>
            <person name="Lipzen A."/>
            <person name="Labutti K."/>
            <person name="Barry K."/>
            <person name="Miao Y."/>
            <person name="Rahimi M.J."/>
            <person name="Shen Q."/>
            <person name="Grigoriev I.V."/>
            <person name="Kubicek C.P."/>
            <person name="Druzhinina I.S."/>
        </authorList>
    </citation>
    <scope>NUCLEOTIDE SEQUENCE [LARGE SCALE GENOMIC DNA]</scope>
    <source>
        <strain evidence="2 3">ATCC 18648</strain>
    </source>
</reference>
<keyword evidence="3" id="KW-1185">Reference proteome</keyword>
<proteinExistence type="predicted"/>
<evidence type="ECO:0000313" key="2">
    <source>
        <dbReference type="EMBL" id="PTB73923.1"/>
    </source>
</evidence>
<gene>
    <name evidence="2" type="ORF">M440DRAFT_1404127</name>
</gene>
<evidence type="ECO:0000313" key="3">
    <source>
        <dbReference type="Proteomes" id="UP000240760"/>
    </source>
</evidence>
<feature type="region of interest" description="Disordered" evidence="1">
    <location>
        <begin position="1"/>
        <end position="26"/>
    </location>
</feature>
<evidence type="ECO:0000256" key="1">
    <source>
        <dbReference type="SAM" id="MobiDB-lite"/>
    </source>
</evidence>
<dbReference type="EMBL" id="KZ679137">
    <property type="protein sequence ID" value="PTB73923.1"/>
    <property type="molecule type" value="Genomic_DNA"/>
</dbReference>
<name>A0A2T4BX44_TRILO</name>
<organism evidence="2 3">
    <name type="scientific">Trichoderma longibrachiatum ATCC 18648</name>
    <dbReference type="NCBI Taxonomy" id="983965"/>
    <lineage>
        <taxon>Eukaryota</taxon>
        <taxon>Fungi</taxon>
        <taxon>Dikarya</taxon>
        <taxon>Ascomycota</taxon>
        <taxon>Pezizomycotina</taxon>
        <taxon>Sordariomycetes</taxon>
        <taxon>Hypocreomycetidae</taxon>
        <taxon>Hypocreales</taxon>
        <taxon>Hypocreaceae</taxon>
        <taxon>Trichoderma</taxon>
    </lineage>
</organism>
<sequence>MDGRMHACSSGSKPHREAKGQQRSSTEHFHLMVVWTRKKCGWNSPNWLRAEPLAAKGKKKKRNEDFQVAGRHKVMKREKAMRCDRVSATR</sequence>
<dbReference type="AlphaFoldDB" id="A0A2T4BX44"/>
<feature type="compositionally biased region" description="Basic and acidic residues" evidence="1">
    <location>
        <begin position="14"/>
        <end position="26"/>
    </location>
</feature>
<accession>A0A2T4BX44</accession>